<comment type="caution">
    <text evidence="2">The sequence shown here is derived from an EMBL/GenBank/DDBJ whole genome shotgun (WGS) entry which is preliminary data.</text>
</comment>
<gene>
    <name evidence="2" type="ORF">AVEN_108321_1</name>
</gene>
<evidence type="ECO:0000313" key="3">
    <source>
        <dbReference type="Proteomes" id="UP000499080"/>
    </source>
</evidence>
<evidence type="ECO:0000256" key="1">
    <source>
        <dbReference type="SAM" id="MobiDB-lite"/>
    </source>
</evidence>
<reference evidence="2 3" key="1">
    <citation type="journal article" date="2019" name="Sci. Rep.">
        <title>Orb-weaving spider Araneus ventricosus genome elucidates the spidroin gene catalogue.</title>
        <authorList>
            <person name="Kono N."/>
            <person name="Nakamura H."/>
            <person name="Ohtoshi R."/>
            <person name="Moran D.A.P."/>
            <person name="Shinohara A."/>
            <person name="Yoshida Y."/>
            <person name="Fujiwara M."/>
            <person name="Mori M."/>
            <person name="Tomita M."/>
            <person name="Arakawa K."/>
        </authorList>
    </citation>
    <scope>NUCLEOTIDE SEQUENCE [LARGE SCALE GENOMIC DNA]</scope>
</reference>
<feature type="compositionally biased region" description="Basic residues" evidence="1">
    <location>
        <begin position="28"/>
        <end position="37"/>
    </location>
</feature>
<name>A0A4Y2M3Y7_ARAVE</name>
<dbReference type="AlphaFoldDB" id="A0A4Y2M3Y7"/>
<accession>A0A4Y2M3Y7</accession>
<dbReference type="EMBL" id="BGPR01006776">
    <property type="protein sequence ID" value="GBN21778.1"/>
    <property type="molecule type" value="Genomic_DNA"/>
</dbReference>
<organism evidence="2 3">
    <name type="scientific">Araneus ventricosus</name>
    <name type="common">Orbweaver spider</name>
    <name type="synonym">Epeira ventricosa</name>
    <dbReference type="NCBI Taxonomy" id="182803"/>
    <lineage>
        <taxon>Eukaryota</taxon>
        <taxon>Metazoa</taxon>
        <taxon>Ecdysozoa</taxon>
        <taxon>Arthropoda</taxon>
        <taxon>Chelicerata</taxon>
        <taxon>Arachnida</taxon>
        <taxon>Araneae</taxon>
        <taxon>Araneomorphae</taxon>
        <taxon>Entelegynae</taxon>
        <taxon>Araneoidea</taxon>
        <taxon>Araneidae</taxon>
        <taxon>Araneus</taxon>
    </lineage>
</organism>
<dbReference type="Proteomes" id="UP000499080">
    <property type="component" value="Unassembled WGS sequence"/>
</dbReference>
<sequence length="82" mass="9005">MSRCLSAGRSADGAPAPRRCAPPSSRRCPGHCTRHSPRTPGAELIPHTRAGRRSPRAACDERLECEAHNQTVVVLQDERQQH</sequence>
<feature type="region of interest" description="Disordered" evidence="1">
    <location>
        <begin position="1"/>
        <end position="55"/>
    </location>
</feature>
<proteinExistence type="predicted"/>
<evidence type="ECO:0000313" key="2">
    <source>
        <dbReference type="EMBL" id="GBN21778.1"/>
    </source>
</evidence>
<protein>
    <submittedName>
        <fullName evidence="2">Uncharacterized protein</fullName>
    </submittedName>
</protein>
<keyword evidence="3" id="KW-1185">Reference proteome</keyword>
<feature type="compositionally biased region" description="Low complexity" evidence="1">
    <location>
        <begin position="14"/>
        <end position="27"/>
    </location>
</feature>